<dbReference type="EMBL" id="JARKIE010000128">
    <property type="protein sequence ID" value="KAJ7679733.1"/>
    <property type="molecule type" value="Genomic_DNA"/>
</dbReference>
<evidence type="ECO:0000313" key="1">
    <source>
        <dbReference type="EMBL" id="KAJ7679733.1"/>
    </source>
</evidence>
<comment type="caution">
    <text evidence="1">The sequence shown here is derived from an EMBL/GenBank/DDBJ whole genome shotgun (WGS) entry which is preliminary data.</text>
</comment>
<dbReference type="Proteomes" id="UP001221757">
    <property type="component" value="Unassembled WGS sequence"/>
</dbReference>
<dbReference type="AlphaFoldDB" id="A0AAD7D524"/>
<sequence>MDCSSHALSLPGLPVEILGIISEFSAKSTLVALCQTNQRIHAACFRDIYHTVHLNSLASAVKCSQTFISNPIYAEEVRTLKMVCYPRRTFRRFDNLVQSAMAHLRNLESILLHVSPSLFTPVARVHFPRLRECVISCAADPSPFLSRNTGLASLLVLPKSDEDPSNIPPTSRIYMPVLRNFAGPGTLATAVVPHSRVWRASIFWHLQRHTVLGYAETIASLALSGRKVLMLDNVVTTWDTALLAAIIAGMRHLTDLSIRNPSGPDPVQIQVFVSYFDGVIAALPTLTSISVTQEPLRPSGLLDPHDLEPEFSAVRRWGDISPALRCAVLPSETAWSRVRNDVWYPATKSPNISDMLVRVKWFLMRVVTSTDLCAGYVSIAEVVAGKQTVCVLRGALEDEGRIPAFEIAPDPAGMVISFVED</sequence>
<accession>A0AAD7D524</accession>
<organism evidence="1 2">
    <name type="scientific">Mycena rosella</name>
    <name type="common">Pink bonnet</name>
    <name type="synonym">Agaricus rosellus</name>
    <dbReference type="NCBI Taxonomy" id="1033263"/>
    <lineage>
        <taxon>Eukaryota</taxon>
        <taxon>Fungi</taxon>
        <taxon>Dikarya</taxon>
        <taxon>Basidiomycota</taxon>
        <taxon>Agaricomycotina</taxon>
        <taxon>Agaricomycetes</taxon>
        <taxon>Agaricomycetidae</taxon>
        <taxon>Agaricales</taxon>
        <taxon>Marasmiineae</taxon>
        <taxon>Mycenaceae</taxon>
        <taxon>Mycena</taxon>
    </lineage>
</organism>
<keyword evidence="2" id="KW-1185">Reference proteome</keyword>
<evidence type="ECO:0008006" key="3">
    <source>
        <dbReference type="Google" id="ProtNLM"/>
    </source>
</evidence>
<reference evidence="1" key="1">
    <citation type="submission" date="2023-03" db="EMBL/GenBank/DDBJ databases">
        <title>Massive genome expansion in bonnet fungi (Mycena s.s.) driven by repeated elements and novel gene families across ecological guilds.</title>
        <authorList>
            <consortium name="Lawrence Berkeley National Laboratory"/>
            <person name="Harder C.B."/>
            <person name="Miyauchi S."/>
            <person name="Viragh M."/>
            <person name="Kuo A."/>
            <person name="Thoen E."/>
            <person name="Andreopoulos B."/>
            <person name="Lu D."/>
            <person name="Skrede I."/>
            <person name="Drula E."/>
            <person name="Henrissat B."/>
            <person name="Morin E."/>
            <person name="Kohler A."/>
            <person name="Barry K."/>
            <person name="LaButti K."/>
            <person name="Morin E."/>
            <person name="Salamov A."/>
            <person name="Lipzen A."/>
            <person name="Mereny Z."/>
            <person name="Hegedus B."/>
            <person name="Baldrian P."/>
            <person name="Stursova M."/>
            <person name="Weitz H."/>
            <person name="Taylor A."/>
            <person name="Grigoriev I.V."/>
            <person name="Nagy L.G."/>
            <person name="Martin F."/>
            <person name="Kauserud H."/>
        </authorList>
    </citation>
    <scope>NUCLEOTIDE SEQUENCE</scope>
    <source>
        <strain evidence="1">CBHHK067</strain>
    </source>
</reference>
<proteinExistence type="predicted"/>
<protein>
    <recommendedName>
        <fullName evidence="3">F-box domain-containing protein</fullName>
    </recommendedName>
</protein>
<evidence type="ECO:0000313" key="2">
    <source>
        <dbReference type="Proteomes" id="UP001221757"/>
    </source>
</evidence>
<name>A0AAD7D524_MYCRO</name>
<gene>
    <name evidence="1" type="ORF">B0H17DRAFT_1333949</name>
</gene>